<gene>
    <name evidence="1" type="ORF">HHL15_11930</name>
</gene>
<accession>A0A848G686</accession>
<dbReference type="SUPFAM" id="SSF142906">
    <property type="entry name" value="YjbR-like"/>
    <property type="match status" value="1"/>
</dbReference>
<comment type="caution">
    <text evidence="1">The sequence shown here is derived from an EMBL/GenBank/DDBJ whole genome shotgun (WGS) entry which is preliminary data.</text>
</comment>
<dbReference type="PANTHER" id="PTHR35145:SF1">
    <property type="entry name" value="CYTOPLASMIC PROTEIN"/>
    <property type="match status" value="1"/>
</dbReference>
<organism evidence="1 2">
    <name type="scientific">Zoogloea dura</name>
    <dbReference type="NCBI Taxonomy" id="2728840"/>
    <lineage>
        <taxon>Bacteria</taxon>
        <taxon>Pseudomonadati</taxon>
        <taxon>Pseudomonadota</taxon>
        <taxon>Betaproteobacteria</taxon>
        <taxon>Rhodocyclales</taxon>
        <taxon>Zoogloeaceae</taxon>
        <taxon>Zoogloea</taxon>
    </lineage>
</organism>
<dbReference type="Proteomes" id="UP000580043">
    <property type="component" value="Unassembled WGS sequence"/>
</dbReference>
<dbReference type="GO" id="GO:0003677">
    <property type="term" value="F:DNA binding"/>
    <property type="evidence" value="ECO:0007669"/>
    <property type="project" value="UniProtKB-KW"/>
</dbReference>
<dbReference type="PANTHER" id="PTHR35145">
    <property type="entry name" value="CYTOPLASMIC PROTEIN-RELATED"/>
    <property type="match status" value="1"/>
</dbReference>
<name>A0A848G686_9RHOO</name>
<dbReference type="EMBL" id="JABBGA010000008">
    <property type="protein sequence ID" value="NML26455.1"/>
    <property type="molecule type" value="Genomic_DNA"/>
</dbReference>
<dbReference type="Gene3D" id="3.90.1150.30">
    <property type="match status" value="1"/>
</dbReference>
<keyword evidence="1" id="KW-0238">DNA-binding</keyword>
<dbReference type="InterPro" id="IPR038056">
    <property type="entry name" value="YjbR-like_sf"/>
</dbReference>
<dbReference type="AlphaFoldDB" id="A0A848G686"/>
<evidence type="ECO:0000313" key="1">
    <source>
        <dbReference type="EMBL" id="NML26455.1"/>
    </source>
</evidence>
<sequence>MTPEEVAAFCRALPGACESIKWGNNRVFSIAGNKMFAIVDLIDKGKSKLAFKVDDDLFLGFTDRPGIRPAPYLARARWVAMEAPYPMSGEELRAALARSHQLVALRLPKYRQGEFLIVAE</sequence>
<keyword evidence="2" id="KW-1185">Reference proteome</keyword>
<dbReference type="InterPro" id="IPR007351">
    <property type="entry name" value="YjbR"/>
</dbReference>
<evidence type="ECO:0000313" key="2">
    <source>
        <dbReference type="Proteomes" id="UP000580043"/>
    </source>
</evidence>
<dbReference type="InterPro" id="IPR058532">
    <property type="entry name" value="YjbR/MT2646/Rv2570-like"/>
</dbReference>
<protein>
    <submittedName>
        <fullName evidence="1">MmcQ/YjbR family DNA-binding protein</fullName>
    </submittedName>
</protein>
<dbReference type="Pfam" id="PF04237">
    <property type="entry name" value="YjbR"/>
    <property type="match status" value="1"/>
</dbReference>
<proteinExistence type="predicted"/>
<reference evidence="1 2" key="1">
    <citation type="submission" date="2020-04" db="EMBL/GenBank/DDBJ databases">
        <title>Zoogloea sp. G-4-1-14 isolated from soil.</title>
        <authorList>
            <person name="Dahal R.H."/>
        </authorList>
    </citation>
    <scope>NUCLEOTIDE SEQUENCE [LARGE SCALE GENOMIC DNA]</scope>
    <source>
        <strain evidence="1 2">G-4-1-14</strain>
    </source>
</reference>